<dbReference type="OrthoDB" id="9976953at2759"/>
<dbReference type="RefSeq" id="XP_033803129.1">
    <property type="nucleotide sequence ID" value="XM_033947238.1"/>
</dbReference>
<dbReference type="KEGG" id="gsh:117361630"/>
<reference evidence="2 3" key="1">
    <citation type="submission" date="2025-04" db="UniProtKB">
        <authorList>
            <consortium name="RefSeq"/>
        </authorList>
    </citation>
    <scope>IDENTIFICATION</scope>
</reference>
<dbReference type="Proteomes" id="UP000515159">
    <property type="component" value="Chromosome 5"/>
</dbReference>
<evidence type="ECO:0000313" key="7">
    <source>
        <dbReference type="RefSeq" id="XP_033803129.1"/>
    </source>
</evidence>
<dbReference type="InterPro" id="IPR027932">
    <property type="entry name" value="DUF4606"/>
</dbReference>
<evidence type="ECO:0000313" key="8">
    <source>
        <dbReference type="RefSeq" id="XP_033803130.1"/>
    </source>
</evidence>
<dbReference type="RefSeq" id="XP_033803128.1">
    <property type="nucleotide sequence ID" value="XM_033947237.1"/>
</dbReference>
<dbReference type="CTD" id="141464863"/>
<name>A0A6P8RJ91_GEOSA</name>
<evidence type="ECO:0000313" key="1">
    <source>
        <dbReference type="Proteomes" id="UP000515159"/>
    </source>
</evidence>
<protein>
    <submittedName>
        <fullName evidence="2 3">Uncharacterized protein C8orf48 homolog</fullName>
    </submittedName>
</protein>
<accession>A0A6P8RJ91</accession>
<dbReference type="Pfam" id="PF15379">
    <property type="entry name" value="DUF4606"/>
    <property type="match status" value="1"/>
</dbReference>
<dbReference type="PANTHER" id="PTHR35256">
    <property type="entry name" value="CHROMOSOME 8 OPEN READING FRAME 48"/>
    <property type="match status" value="1"/>
</dbReference>
<dbReference type="RefSeq" id="XP_033803126.1">
    <property type="nucleotide sequence ID" value="XM_033947235.1"/>
</dbReference>
<dbReference type="RefSeq" id="XP_033803127.1">
    <property type="nucleotide sequence ID" value="XM_033947236.1"/>
</dbReference>
<evidence type="ECO:0000313" key="4">
    <source>
        <dbReference type="RefSeq" id="XP_033803126.1"/>
    </source>
</evidence>
<dbReference type="PANTHER" id="PTHR35256:SF1">
    <property type="entry name" value="EXPRESSED SEQUENCE AI429214"/>
    <property type="match status" value="1"/>
</dbReference>
<organism evidence="1 4">
    <name type="scientific">Geotrypetes seraphini</name>
    <name type="common">Gaboon caecilian</name>
    <name type="synonym">Caecilia seraphini</name>
    <dbReference type="NCBI Taxonomy" id="260995"/>
    <lineage>
        <taxon>Eukaryota</taxon>
        <taxon>Metazoa</taxon>
        <taxon>Chordata</taxon>
        <taxon>Craniata</taxon>
        <taxon>Vertebrata</taxon>
        <taxon>Euteleostomi</taxon>
        <taxon>Amphibia</taxon>
        <taxon>Gymnophiona</taxon>
        <taxon>Geotrypetes</taxon>
    </lineage>
</organism>
<proteinExistence type="predicted"/>
<dbReference type="AlphaFoldDB" id="A0A6P8RJ91"/>
<dbReference type="RefSeq" id="XP_033803124.1">
    <property type="nucleotide sequence ID" value="XM_033947233.1"/>
</dbReference>
<dbReference type="RefSeq" id="XP_033803130.1">
    <property type="nucleotide sequence ID" value="XM_033947239.1"/>
</dbReference>
<sequence>MSDALNLSRNYKGESSEADMLDCCQEAFHSFAEENEGNWDFETASFESCSYEKDSELSSVSEASNCKDNRVPSATIQDDQAEVPDPEIVQKELFCKWIAILQDKDYGARGRRKAQETPAGATEEAGDVLDALQTFCSMKINQISHPLNPHQRKGIHQKILHIGVPSNKPMAGELKGAVPAQLMSRVQLKNIQETMKQLAGIKMHQPSKCADCCRKKGELAKIEFLKQRKTAMQTALLQEKIDETIFLKDSITLIGEIHQTLPKLSEDPEIIWQRLLESAAKM</sequence>
<evidence type="ECO:0000313" key="2">
    <source>
        <dbReference type="RefSeq" id="XP_033803124.1"/>
    </source>
</evidence>
<evidence type="ECO:0000313" key="6">
    <source>
        <dbReference type="RefSeq" id="XP_033803128.1"/>
    </source>
</evidence>
<evidence type="ECO:0000313" key="3">
    <source>
        <dbReference type="RefSeq" id="XP_033803125.1"/>
    </source>
</evidence>
<dbReference type="RefSeq" id="XP_033803125.1">
    <property type="nucleotide sequence ID" value="XM_033947234.1"/>
</dbReference>
<keyword evidence="1" id="KW-1185">Reference proteome</keyword>
<dbReference type="GeneID" id="117361630"/>
<gene>
    <name evidence="2 3 4 5 6 7 8" type="primary">C5H8orf48</name>
</gene>
<evidence type="ECO:0000313" key="5">
    <source>
        <dbReference type="RefSeq" id="XP_033803127.1"/>
    </source>
</evidence>